<name>R7QH48_CHOCR</name>
<evidence type="ECO:0000313" key="2">
    <source>
        <dbReference type="EMBL" id="CDF37063.1"/>
    </source>
</evidence>
<dbReference type="AlphaFoldDB" id="R7QH48"/>
<evidence type="ECO:0000256" key="1">
    <source>
        <dbReference type="SAM" id="MobiDB-lite"/>
    </source>
</evidence>
<proteinExistence type="predicted"/>
<feature type="region of interest" description="Disordered" evidence="1">
    <location>
        <begin position="1"/>
        <end position="20"/>
    </location>
</feature>
<keyword evidence="3" id="KW-1185">Reference proteome</keyword>
<dbReference type="KEGG" id="ccp:CHC_T00005243001"/>
<evidence type="ECO:0000313" key="3">
    <source>
        <dbReference type="Proteomes" id="UP000012073"/>
    </source>
</evidence>
<dbReference type="RefSeq" id="XP_005716882.1">
    <property type="nucleotide sequence ID" value="XM_005716825.1"/>
</dbReference>
<dbReference type="GeneID" id="17324593"/>
<reference evidence="3" key="1">
    <citation type="journal article" date="2013" name="Proc. Natl. Acad. Sci. U.S.A.">
        <title>Genome structure and metabolic features in the red seaweed Chondrus crispus shed light on evolution of the Archaeplastida.</title>
        <authorList>
            <person name="Collen J."/>
            <person name="Porcel B."/>
            <person name="Carre W."/>
            <person name="Ball S.G."/>
            <person name="Chaparro C."/>
            <person name="Tonon T."/>
            <person name="Barbeyron T."/>
            <person name="Michel G."/>
            <person name="Noel B."/>
            <person name="Valentin K."/>
            <person name="Elias M."/>
            <person name="Artiguenave F."/>
            <person name="Arun A."/>
            <person name="Aury J.M."/>
            <person name="Barbosa-Neto J.F."/>
            <person name="Bothwell J.H."/>
            <person name="Bouget F.Y."/>
            <person name="Brillet L."/>
            <person name="Cabello-Hurtado F."/>
            <person name="Capella-Gutierrez S."/>
            <person name="Charrier B."/>
            <person name="Cladiere L."/>
            <person name="Cock J.M."/>
            <person name="Coelho S.M."/>
            <person name="Colleoni C."/>
            <person name="Czjzek M."/>
            <person name="Da Silva C."/>
            <person name="Delage L."/>
            <person name="Denoeud F."/>
            <person name="Deschamps P."/>
            <person name="Dittami S.M."/>
            <person name="Gabaldon T."/>
            <person name="Gachon C.M."/>
            <person name="Groisillier A."/>
            <person name="Herve C."/>
            <person name="Jabbari K."/>
            <person name="Katinka M."/>
            <person name="Kloareg B."/>
            <person name="Kowalczyk N."/>
            <person name="Labadie K."/>
            <person name="Leblanc C."/>
            <person name="Lopez P.J."/>
            <person name="McLachlan D.H."/>
            <person name="Meslet-Cladiere L."/>
            <person name="Moustafa A."/>
            <person name="Nehr Z."/>
            <person name="Nyvall Collen P."/>
            <person name="Panaud O."/>
            <person name="Partensky F."/>
            <person name="Poulain J."/>
            <person name="Rensing S.A."/>
            <person name="Rousvoal S."/>
            <person name="Samson G."/>
            <person name="Symeonidi A."/>
            <person name="Weissenbach J."/>
            <person name="Zambounis A."/>
            <person name="Wincker P."/>
            <person name="Boyen C."/>
        </authorList>
    </citation>
    <scope>NUCLEOTIDE SEQUENCE [LARGE SCALE GENOMIC DNA]</scope>
    <source>
        <strain evidence="3">cv. Stackhouse</strain>
    </source>
</reference>
<dbReference type="Proteomes" id="UP000012073">
    <property type="component" value="Unassembled WGS sequence"/>
</dbReference>
<organism evidence="2 3">
    <name type="scientific">Chondrus crispus</name>
    <name type="common">Carrageen Irish moss</name>
    <name type="synonym">Polymorpha crispa</name>
    <dbReference type="NCBI Taxonomy" id="2769"/>
    <lineage>
        <taxon>Eukaryota</taxon>
        <taxon>Rhodophyta</taxon>
        <taxon>Florideophyceae</taxon>
        <taxon>Rhodymeniophycidae</taxon>
        <taxon>Gigartinales</taxon>
        <taxon>Gigartinaceae</taxon>
        <taxon>Chondrus</taxon>
    </lineage>
</organism>
<sequence length="101" mass="10778">MREPSLSPLPTLPTPSIAPRHYPRCRAARASRTGLPGSLGGGRGKRAPCRFLVASVGAVHTSAYVFILTCEIVPPPPPPLYVMYCLISHSIALCLGSRRPS</sequence>
<protein>
    <submittedName>
        <fullName evidence="2">Uncharacterized protein</fullName>
    </submittedName>
</protein>
<gene>
    <name evidence="2" type="ORF">CHC_T00005243001</name>
</gene>
<dbReference type="Gramene" id="CDF37063">
    <property type="protein sequence ID" value="CDF37063"/>
    <property type="gene ID" value="CHC_T00005243001"/>
</dbReference>
<dbReference type="EMBL" id="HG001812">
    <property type="protein sequence ID" value="CDF37063.1"/>
    <property type="molecule type" value="Genomic_DNA"/>
</dbReference>
<accession>R7QH48</accession>